<dbReference type="AlphaFoldDB" id="A0A2J5HST3"/>
<dbReference type="OrthoDB" id="4364733at2759"/>
<evidence type="ECO:0000256" key="1">
    <source>
        <dbReference type="SAM" id="MobiDB-lite"/>
    </source>
</evidence>
<gene>
    <name evidence="2" type="ORF">BDW42DRAFT_194486</name>
</gene>
<evidence type="ECO:0000313" key="2">
    <source>
        <dbReference type="EMBL" id="PLN80396.1"/>
    </source>
</evidence>
<sequence length="177" mass="19627">MTESPPAKHARANSAGDVHIPAHETQKDTHLNVDQIKESGGAVVEQIRRVMDDVVRHCGEHASPQTRWNGLSVLRKIGKTLALSRSSTLAADVTWDPCLEDGMLEILASMSREEKVAIRRDERSKALWPKLVELDGLRQEQCILENMEKVLSELDHVGTDQEVSEGESDDHGSQSTD</sequence>
<dbReference type="Proteomes" id="UP000235023">
    <property type="component" value="Unassembled WGS sequence"/>
</dbReference>
<accession>A0A2J5HST3</accession>
<organism evidence="2 3">
    <name type="scientific">Aspergillus taichungensis</name>
    <dbReference type="NCBI Taxonomy" id="482145"/>
    <lineage>
        <taxon>Eukaryota</taxon>
        <taxon>Fungi</taxon>
        <taxon>Dikarya</taxon>
        <taxon>Ascomycota</taxon>
        <taxon>Pezizomycotina</taxon>
        <taxon>Eurotiomycetes</taxon>
        <taxon>Eurotiomycetidae</taxon>
        <taxon>Eurotiales</taxon>
        <taxon>Aspergillaceae</taxon>
        <taxon>Aspergillus</taxon>
        <taxon>Aspergillus subgen. Circumdati</taxon>
    </lineage>
</organism>
<reference evidence="3" key="1">
    <citation type="submission" date="2017-12" db="EMBL/GenBank/DDBJ databases">
        <authorList>
            <consortium name="DOE Joint Genome Institute"/>
            <person name="Mondo S.J."/>
            <person name="Kjaerbolling I."/>
            <person name="Vesth T.C."/>
            <person name="Frisvad J.C."/>
            <person name="Nybo J.L."/>
            <person name="Theobald S."/>
            <person name="Kuo A."/>
            <person name="Bowyer P."/>
            <person name="Matsuda Y."/>
            <person name="Lyhne E.K."/>
            <person name="Kogle M.E."/>
            <person name="Clum A."/>
            <person name="Lipzen A."/>
            <person name="Salamov A."/>
            <person name="Ngan C.Y."/>
            <person name="Daum C."/>
            <person name="Chiniquy J."/>
            <person name="Barry K."/>
            <person name="LaButti K."/>
            <person name="Haridas S."/>
            <person name="Simmons B.A."/>
            <person name="Magnuson J.K."/>
            <person name="Mortensen U.H."/>
            <person name="Larsen T.O."/>
            <person name="Grigoriev I.V."/>
            <person name="Baker S.E."/>
            <person name="Andersen M.R."/>
            <person name="Nordberg H.P."/>
            <person name="Cantor M.N."/>
            <person name="Hua S.X."/>
        </authorList>
    </citation>
    <scope>NUCLEOTIDE SEQUENCE [LARGE SCALE GENOMIC DNA]</scope>
    <source>
        <strain evidence="3">IBT 19404</strain>
    </source>
</reference>
<name>A0A2J5HST3_9EURO</name>
<protein>
    <submittedName>
        <fullName evidence="2">Uncharacterized protein</fullName>
    </submittedName>
</protein>
<evidence type="ECO:0000313" key="3">
    <source>
        <dbReference type="Proteomes" id="UP000235023"/>
    </source>
</evidence>
<proteinExistence type="predicted"/>
<dbReference type="EMBL" id="KZ559548">
    <property type="protein sequence ID" value="PLN80396.1"/>
    <property type="molecule type" value="Genomic_DNA"/>
</dbReference>
<keyword evidence="3" id="KW-1185">Reference proteome</keyword>
<feature type="region of interest" description="Disordered" evidence="1">
    <location>
        <begin position="154"/>
        <end position="177"/>
    </location>
</feature>